<dbReference type="InterPro" id="IPR011010">
    <property type="entry name" value="DNA_brk_join_enz"/>
</dbReference>
<comment type="caution">
    <text evidence="3">The sequence shown here is derived from an EMBL/GenBank/DDBJ whole genome shotgun (WGS) entry which is preliminary data.</text>
</comment>
<dbReference type="GO" id="GO:0006310">
    <property type="term" value="P:DNA recombination"/>
    <property type="evidence" value="ECO:0007669"/>
    <property type="project" value="UniProtKB-KW"/>
</dbReference>
<dbReference type="AlphaFoldDB" id="A0A4Y4C6L2"/>
<evidence type="ECO:0000313" key="4">
    <source>
        <dbReference type="Proteomes" id="UP000319986"/>
    </source>
</evidence>
<sequence length="379" mass="41549">MGRHKAMTAAGDPQDPHQNAAKSTSADRAGLADQQFTSRAGDPARTNQPRFTTRGLSSEQQERYERLRTLTIREQAGPLRDEAVNASARVWVHTPVHIPAVDAKECQILARFLYSDALPYQYVDVDRACTRANSDRWLESTTAGLGLRSRRTYQAVLYSAGRVVHPREFPAQRAVISPRSKGAPAAKPGTAEAMYAITPGLPDPLRVPTLLVLDLASGAGLRPAEIREVTGDDVQVIDRPGGHQLVTVRVRRRGKVDRVVPVIHPAKARRILDRAGQVGSRPMIGLTRDGHVEHNAVNRVSERLVRMGFPKLNAAALRHRYLLDVAVHPGIPAAAMLSLFGVCDMRVLVDRVEQLPRYSAEELADLLDGDQDQLAGGVR</sequence>
<dbReference type="Gene3D" id="1.10.443.10">
    <property type="entry name" value="Intergrase catalytic core"/>
    <property type="match status" value="1"/>
</dbReference>
<feature type="compositionally biased region" description="Polar residues" evidence="2">
    <location>
        <begin position="45"/>
        <end position="59"/>
    </location>
</feature>
<evidence type="ECO:0000256" key="1">
    <source>
        <dbReference type="ARBA" id="ARBA00023172"/>
    </source>
</evidence>
<protein>
    <recommendedName>
        <fullName evidence="5">Tyr recombinase domain-containing protein</fullName>
    </recommendedName>
</protein>
<evidence type="ECO:0000313" key="3">
    <source>
        <dbReference type="EMBL" id="GEC87522.1"/>
    </source>
</evidence>
<reference evidence="3 4" key="1">
    <citation type="submission" date="2019-06" db="EMBL/GenBank/DDBJ databases">
        <title>Whole genome shotgun sequence of Corynebacterium variabile NBRC 15286.</title>
        <authorList>
            <person name="Hosoyama A."/>
            <person name="Uohara A."/>
            <person name="Ohji S."/>
            <person name="Ichikawa N."/>
        </authorList>
    </citation>
    <scope>NUCLEOTIDE SEQUENCE [LARGE SCALE GENOMIC DNA]</scope>
    <source>
        <strain evidence="3 4">NBRC 15286</strain>
    </source>
</reference>
<proteinExistence type="predicted"/>
<accession>A0A4Y4C6L2</accession>
<dbReference type="SUPFAM" id="SSF56349">
    <property type="entry name" value="DNA breaking-rejoining enzymes"/>
    <property type="match status" value="1"/>
</dbReference>
<dbReference type="Proteomes" id="UP000319986">
    <property type="component" value="Unassembled WGS sequence"/>
</dbReference>
<keyword evidence="1" id="KW-0233">DNA recombination</keyword>
<dbReference type="GO" id="GO:0015074">
    <property type="term" value="P:DNA integration"/>
    <property type="evidence" value="ECO:0007669"/>
    <property type="project" value="InterPro"/>
</dbReference>
<feature type="region of interest" description="Disordered" evidence="2">
    <location>
        <begin position="1"/>
        <end position="62"/>
    </location>
</feature>
<organism evidence="3 4">
    <name type="scientific">Corynebacterium variabile</name>
    <dbReference type="NCBI Taxonomy" id="1727"/>
    <lineage>
        <taxon>Bacteria</taxon>
        <taxon>Bacillati</taxon>
        <taxon>Actinomycetota</taxon>
        <taxon>Actinomycetes</taxon>
        <taxon>Mycobacteriales</taxon>
        <taxon>Corynebacteriaceae</taxon>
        <taxon>Corynebacterium</taxon>
    </lineage>
</organism>
<evidence type="ECO:0008006" key="5">
    <source>
        <dbReference type="Google" id="ProtNLM"/>
    </source>
</evidence>
<dbReference type="GeneID" id="82888906"/>
<dbReference type="InterPro" id="IPR013762">
    <property type="entry name" value="Integrase-like_cat_sf"/>
</dbReference>
<name>A0A4Y4C6L2_9CORY</name>
<dbReference type="RefSeq" id="WP_141331595.1">
    <property type="nucleotide sequence ID" value="NZ_BJNT01000028.1"/>
</dbReference>
<dbReference type="EMBL" id="BJNT01000028">
    <property type="protein sequence ID" value="GEC87522.1"/>
    <property type="molecule type" value="Genomic_DNA"/>
</dbReference>
<evidence type="ECO:0000256" key="2">
    <source>
        <dbReference type="SAM" id="MobiDB-lite"/>
    </source>
</evidence>
<gene>
    <name evidence="3" type="ORF">CVA01_28360</name>
</gene>
<dbReference type="GO" id="GO:0003677">
    <property type="term" value="F:DNA binding"/>
    <property type="evidence" value="ECO:0007669"/>
    <property type="project" value="InterPro"/>
</dbReference>
<feature type="compositionally biased region" description="Polar residues" evidence="2">
    <location>
        <begin position="16"/>
        <end position="26"/>
    </location>
</feature>